<organism evidence="2 3">
    <name type="scientific">Clytia hemisphaerica</name>
    <dbReference type="NCBI Taxonomy" id="252671"/>
    <lineage>
        <taxon>Eukaryota</taxon>
        <taxon>Metazoa</taxon>
        <taxon>Cnidaria</taxon>
        <taxon>Hydrozoa</taxon>
        <taxon>Hydroidolina</taxon>
        <taxon>Leptothecata</taxon>
        <taxon>Obeliida</taxon>
        <taxon>Clytiidae</taxon>
        <taxon>Clytia</taxon>
    </lineage>
</organism>
<reference evidence="2" key="1">
    <citation type="submission" date="2021-01" db="UniProtKB">
        <authorList>
            <consortium name="EnsemblMetazoa"/>
        </authorList>
    </citation>
    <scope>IDENTIFICATION</scope>
</reference>
<dbReference type="EnsemblMetazoa" id="CLYHEMT008529.1">
    <property type="protein sequence ID" value="CLYHEMP008529.1"/>
    <property type="gene ID" value="CLYHEMG008529"/>
</dbReference>
<feature type="compositionally biased region" description="Polar residues" evidence="1">
    <location>
        <begin position="147"/>
        <end position="164"/>
    </location>
</feature>
<keyword evidence="3" id="KW-1185">Reference proteome</keyword>
<accession>A0A7M5WS30</accession>
<sequence length="207" mass="24022">MENKQLYTATKNHLKAMEAQVHNNVPSLSGYYNKHFIDQFEYEQVCKSKYDNLHLEELCLNCGHQFEATKMRLKLRRKKRRDKNTHRKIGITCLYCEFTTIKNSHLLKNKVKDVCPEKRDICNLTPRMELKTKPVQTPKLNMLQALQSKSNSSTPNTSFSKTPESSPKNNSRKKNRGKSFSPLLSMEQKQAKKTPDKPSLLSFLTSL</sequence>
<evidence type="ECO:0000256" key="1">
    <source>
        <dbReference type="SAM" id="MobiDB-lite"/>
    </source>
</evidence>
<proteinExistence type="predicted"/>
<dbReference type="Proteomes" id="UP000594262">
    <property type="component" value="Unplaced"/>
</dbReference>
<dbReference type="AlphaFoldDB" id="A0A7M5WS30"/>
<feature type="region of interest" description="Disordered" evidence="1">
    <location>
        <begin position="147"/>
        <end position="207"/>
    </location>
</feature>
<evidence type="ECO:0000313" key="3">
    <source>
        <dbReference type="Proteomes" id="UP000594262"/>
    </source>
</evidence>
<name>A0A7M5WS30_9CNID</name>
<protein>
    <submittedName>
        <fullName evidence="2">Uncharacterized protein</fullName>
    </submittedName>
</protein>
<evidence type="ECO:0000313" key="2">
    <source>
        <dbReference type="EnsemblMetazoa" id="CLYHEMP008529.1"/>
    </source>
</evidence>